<sequence>MHHCRRYRSPEQEPCWGQRWKRRRSRSRAPEGRLRCPPRRDPARRSRSRSRDRTPPRRRYRDRRGSDACRFEERSPSWGDDCCPPRLRGREQHRARQHQHRCRKRRTRSCSSASSVSSSRNERGGAWGPHPSPPPCSSERSG</sequence>
<dbReference type="OMA" id="CRFEERS"/>
<dbReference type="STRING" id="8840.ENSAPLP00000026495"/>
<name>A0A493TLL2_ANAPP</name>
<dbReference type="AlphaFoldDB" id="A0A493TLL2"/>
<keyword evidence="3" id="KW-1185">Reference proteome</keyword>
<feature type="compositionally biased region" description="Basic and acidic residues" evidence="1">
    <location>
        <begin position="28"/>
        <end position="55"/>
    </location>
</feature>
<proteinExistence type="predicted"/>
<protein>
    <submittedName>
        <fullName evidence="2">Uncharacterized protein</fullName>
    </submittedName>
</protein>
<feature type="compositionally biased region" description="Basic and acidic residues" evidence="1">
    <location>
        <begin position="63"/>
        <end position="75"/>
    </location>
</feature>
<dbReference type="Proteomes" id="UP000016666">
    <property type="component" value="Chromosome 11"/>
</dbReference>
<reference evidence="2" key="2">
    <citation type="submission" date="2025-08" db="UniProtKB">
        <authorList>
            <consortium name="Ensembl"/>
        </authorList>
    </citation>
    <scope>IDENTIFICATION</scope>
</reference>
<feature type="compositionally biased region" description="Basic residues" evidence="1">
    <location>
        <begin position="95"/>
        <end position="108"/>
    </location>
</feature>
<reference evidence="2 3" key="1">
    <citation type="submission" date="2017-10" db="EMBL/GenBank/DDBJ databases">
        <title>A new Pekin duck reference genome.</title>
        <authorList>
            <person name="Hou Z.-C."/>
            <person name="Zhou Z.-K."/>
            <person name="Zhu F."/>
            <person name="Hou S.-S."/>
        </authorList>
    </citation>
    <scope>NUCLEOTIDE SEQUENCE [LARGE SCALE GENOMIC DNA]</scope>
</reference>
<organism evidence="2 3">
    <name type="scientific">Anas platyrhynchos platyrhynchos</name>
    <name type="common">Northern mallard</name>
    <dbReference type="NCBI Taxonomy" id="8840"/>
    <lineage>
        <taxon>Eukaryota</taxon>
        <taxon>Metazoa</taxon>
        <taxon>Chordata</taxon>
        <taxon>Craniata</taxon>
        <taxon>Vertebrata</taxon>
        <taxon>Euteleostomi</taxon>
        <taxon>Archelosauria</taxon>
        <taxon>Archosauria</taxon>
        <taxon>Dinosauria</taxon>
        <taxon>Saurischia</taxon>
        <taxon>Theropoda</taxon>
        <taxon>Coelurosauria</taxon>
        <taxon>Aves</taxon>
        <taxon>Neognathae</taxon>
        <taxon>Galloanserae</taxon>
        <taxon>Anseriformes</taxon>
        <taxon>Anatidae</taxon>
        <taxon>Anatinae</taxon>
        <taxon>Anas</taxon>
    </lineage>
</organism>
<feature type="compositionally biased region" description="Low complexity" evidence="1">
    <location>
        <begin position="109"/>
        <end position="119"/>
    </location>
</feature>
<evidence type="ECO:0000256" key="1">
    <source>
        <dbReference type="SAM" id="MobiDB-lite"/>
    </source>
</evidence>
<evidence type="ECO:0000313" key="3">
    <source>
        <dbReference type="Proteomes" id="UP000016666"/>
    </source>
</evidence>
<reference evidence="2" key="3">
    <citation type="submission" date="2025-09" db="UniProtKB">
        <authorList>
            <consortium name="Ensembl"/>
        </authorList>
    </citation>
    <scope>IDENTIFICATION</scope>
</reference>
<feature type="region of interest" description="Disordered" evidence="1">
    <location>
        <begin position="22"/>
        <end position="142"/>
    </location>
</feature>
<evidence type="ECO:0000313" key="2">
    <source>
        <dbReference type="Ensembl" id="ENSAPLP00000026495.1"/>
    </source>
</evidence>
<dbReference type="Ensembl" id="ENSAPLT00000043993.1">
    <property type="protein sequence ID" value="ENSAPLP00000026495.1"/>
    <property type="gene ID" value="ENSAPLG00000029296.1"/>
</dbReference>
<accession>A0A493TLL2</accession>
<dbReference type="GeneTree" id="ENSGT00940000160359"/>